<dbReference type="InterPro" id="IPR036928">
    <property type="entry name" value="AS_sf"/>
</dbReference>
<evidence type="ECO:0000259" key="2">
    <source>
        <dbReference type="Pfam" id="PF01425"/>
    </source>
</evidence>
<dbReference type="InterPro" id="IPR023631">
    <property type="entry name" value="Amidase_dom"/>
</dbReference>
<dbReference type="Proteomes" id="UP000441585">
    <property type="component" value="Unassembled WGS sequence"/>
</dbReference>
<sequence length="496" mass="53901">MDLYTYAKYDGTGLAELVKKKEVTPKELADAAFKQIELVNPLLNGVVRTRQEKVLKELSQLDLQKQPFAGVPILLKDISQAIEGEPLTAGSKLLKDNIAGRDSNFVARLRQAGFSFIGHTNTPEFGLKNITEPEVHGQTKNPWNTKYSAGGSSGGSAASVASGIVPIAGASDGGGSIRIPASFTSLFGLKPTRGRTPVGPSVGRQWQGASIDFVLSKTVRDSAAMLDLLQIIQPEAAFHTPLFEGNYTDVLRKEIKRPLRIAFQTQSPVGTPVSEEAMDAVHRMVKWLEEQGHEVEERGNGIDGVRLMENYYIMNNGEMAATILSLEKMLGRPIAANDVEIVTWVLSVAGHSVTAAEFTQSLAEWDMAAAKMAAFHETFDLYLTPATAFPAPKAGELTQTEEEIQSLLKVSELKKEEHLSFVYDMFLKSLTVTPFTQLANLTGQPAMSVPTHITAEGLPLGVQFVAPKGKEDMLLALAGQLEQSDLWIGMEGNPFF</sequence>
<dbReference type="NCBIfam" id="NF005099">
    <property type="entry name" value="PRK06529.1"/>
    <property type="match status" value="1"/>
</dbReference>
<accession>A0A6I2MEA3</accession>
<reference evidence="3 4" key="1">
    <citation type="submission" date="2019-11" db="EMBL/GenBank/DDBJ databases">
        <title>Bacillus idriensis genome.</title>
        <authorList>
            <person name="Konopka E.N."/>
            <person name="Newman J.D."/>
        </authorList>
    </citation>
    <scope>NUCLEOTIDE SEQUENCE [LARGE SCALE GENOMIC DNA]</scope>
    <source>
        <strain evidence="3 4">DSM 19097</strain>
    </source>
</reference>
<evidence type="ECO:0000256" key="1">
    <source>
        <dbReference type="ARBA" id="ARBA00009199"/>
    </source>
</evidence>
<dbReference type="EC" id="3.5.1.4" evidence="3"/>
<proteinExistence type="inferred from homology"/>
<keyword evidence="3" id="KW-0378">Hydrolase</keyword>
<dbReference type="InterPro" id="IPR000120">
    <property type="entry name" value="Amidase"/>
</dbReference>
<name>A0A6I2MEA3_9BACI</name>
<protein>
    <submittedName>
        <fullName evidence="3">Amidase</fullName>
        <ecNumber evidence="3">3.5.1.4</ecNumber>
    </submittedName>
</protein>
<dbReference type="Pfam" id="PF01425">
    <property type="entry name" value="Amidase"/>
    <property type="match status" value="1"/>
</dbReference>
<comment type="similarity">
    <text evidence="1">Belongs to the amidase family.</text>
</comment>
<dbReference type="Gene3D" id="3.90.1300.10">
    <property type="entry name" value="Amidase signature (AS) domain"/>
    <property type="match status" value="1"/>
</dbReference>
<dbReference type="InterPro" id="IPR020556">
    <property type="entry name" value="Amidase_CS"/>
</dbReference>
<keyword evidence="4" id="KW-1185">Reference proteome</keyword>
<dbReference type="PANTHER" id="PTHR11895:SF7">
    <property type="entry name" value="GLUTAMYL-TRNA(GLN) AMIDOTRANSFERASE SUBUNIT A, MITOCHONDRIAL"/>
    <property type="match status" value="1"/>
</dbReference>
<dbReference type="RefSeq" id="WP_170292888.1">
    <property type="nucleotide sequence ID" value="NZ_WKKF01000015.1"/>
</dbReference>
<organism evidence="3 4">
    <name type="scientific">Metabacillus idriensis</name>
    <dbReference type="NCBI Taxonomy" id="324768"/>
    <lineage>
        <taxon>Bacteria</taxon>
        <taxon>Bacillati</taxon>
        <taxon>Bacillota</taxon>
        <taxon>Bacilli</taxon>
        <taxon>Bacillales</taxon>
        <taxon>Bacillaceae</taxon>
        <taxon>Metabacillus</taxon>
    </lineage>
</organism>
<gene>
    <name evidence="3" type="ORF">GJU41_22290</name>
</gene>
<feature type="domain" description="Amidase" evidence="2">
    <location>
        <begin position="28"/>
        <end position="475"/>
    </location>
</feature>
<comment type="caution">
    <text evidence="3">The sequence shown here is derived from an EMBL/GenBank/DDBJ whole genome shotgun (WGS) entry which is preliminary data.</text>
</comment>
<dbReference type="AlphaFoldDB" id="A0A6I2MEA3"/>
<dbReference type="SUPFAM" id="SSF75304">
    <property type="entry name" value="Amidase signature (AS) enzymes"/>
    <property type="match status" value="1"/>
</dbReference>
<evidence type="ECO:0000313" key="3">
    <source>
        <dbReference type="EMBL" id="MRX56678.1"/>
    </source>
</evidence>
<dbReference type="EMBL" id="WKKF01000015">
    <property type="protein sequence ID" value="MRX56678.1"/>
    <property type="molecule type" value="Genomic_DNA"/>
</dbReference>
<dbReference type="GO" id="GO:0004040">
    <property type="term" value="F:amidase activity"/>
    <property type="evidence" value="ECO:0007669"/>
    <property type="project" value="UniProtKB-EC"/>
</dbReference>
<evidence type="ECO:0000313" key="4">
    <source>
        <dbReference type="Proteomes" id="UP000441585"/>
    </source>
</evidence>
<dbReference type="PROSITE" id="PS00571">
    <property type="entry name" value="AMIDASES"/>
    <property type="match status" value="1"/>
</dbReference>
<dbReference type="PANTHER" id="PTHR11895">
    <property type="entry name" value="TRANSAMIDASE"/>
    <property type="match status" value="1"/>
</dbReference>